<evidence type="ECO:0000259" key="9">
    <source>
        <dbReference type="PROSITE" id="PS51462"/>
    </source>
</evidence>
<dbReference type="PANTHER" id="PTHR22769">
    <property type="entry name" value="MUTT/NUDIX HYDROLASE"/>
    <property type="match status" value="1"/>
</dbReference>
<gene>
    <name evidence="11" type="primary">LOC113498300</name>
</gene>
<evidence type="ECO:0000256" key="3">
    <source>
        <dbReference type="ARBA" id="ARBA00005582"/>
    </source>
</evidence>
<dbReference type="GO" id="GO:0044715">
    <property type="term" value="F:8-oxo-dGDP phosphatase activity"/>
    <property type="evidence" value="ECO:0007669"/>
    <property type="project" value="TreeGrafter"/>
</dbReference>
<dbReference type="GO" id="GO:0044716">
    <property type="term" value="F:8-oxo-GDP phosphatase activity"/>
    <property type="evidence" value="ECO:0007669"/>
    <property type="project" value="TreeGrafter"/>
</dbReference>
<dbReference type="Pfam" id="PF00293">
    <property type="entry name" value="NUDIX"/>
    <property type="match status" value="1"/>
</dbReference>
<evidence type="ECO:0000256" key="5">
    <source>
        <dbReference type="ARBA" id="ARBA00022801"/>
    </source>
</evidence>
<keyword evidence="5 8" id="KW-0378">Hydrolase</keyword>
<dbReference type="InterPro" id="IPR020084">
    <property type="entry name" value="NUDIX_hydrolase_CS"/>
</dbReference>
<dbReference type="RefSeq" id="XP_026734068.1">
    <property type="nucleotide sequence ID" value="XM_026878267.1"/>
</dbReference>
<dbReference type="PRINTS" id="PR00502">
    <property type="entry name" value="NUDIXFAMILY"/>
</dbReference>
<sequence length="335" mass="37345">MSRQVDSNSNITKLLDGLALDGDENTICDFTIADQNCVAESQGITPTTSSNFKPVLGSNVTYVVACVIINESNEVLMMQEAKESCAGKWYLPAGRMEKNETIVQAAAREVLEETGLECNPTTLLVVETAGGMWYRFVLTGEVVGGELKTPARADKESLQAKWISNLQEITLRSNDILHLIEKAQLYHNRNRDSQWHKTILPALAPHVKDLLRLIVVIKKRSTNKLHVLLSEKTALHFPTCEINPAKSLHSTLRRFMVEMFGADVGQHRPLGLLNLEHDPTADGCCLTLLVAFRAPLEEVPLIGKCVWQELERDVEDRLLTIITTKNSSVELHVVR</sequence>
<dbReference type="PROSITE" id="PS00893">
    <property type="entry name" value="NUDIX_BOX"/>
    <property type="match status" value="1"/>
</dbReference>
<dbReference type="SUPFAM" id="SSF55811">
    <property type="entry name" value="Nudix"/>
    <property type="match status" value="1"/>
</dbReference>
<dbReference type="InParanoid" id="A0A7E5W0C6"/>
<evidence type="ECO:0000256" key="2">
    <source>
        <dbReference type="ARBA" id="ARBA00001946"/>
    </source>
</evidence>
<dbReference type="KEGG" id="tnl:113498300"/>
<dbReference type="PANTHER" id="PTHR22769:SF56">
    <property type="entry name" value="8-OXO-DGDP PHOSPHATASE NUDT18"/>
    <property type="match status" value="1"/>
</dbReference>
<protein>
    <submittedName>
        <fullName evidence="11">8-oxo-dGDP phosphatase NUDT18</fullName>
    </submittedName>
</protein>
<dbReference type="GO" id="GO:0046872">
    <property type="term" value="F:metal ion binding"/>
    <property type="evidence" value="ECO:0007669"/>
    <property type="project" value="UniProtKB-KW"/>
</dbReference>
<dbReference type="InterPro" id="IPR000086">
    <property type="entry name" value="NUDIX_hydrolase_dom"/>
</dbReference>
<evidence type="ECO:0000313" key="11">
    <source>
        <dbReference type="RefSeq" id="XP_026734068.1"/>
    </source>
</evidence>
<dbReference type="OrthoDB" id="10005910at2759"/>
<evidence type="ECO:0000256" key="7">
    <source>
        <dbReference type="ARBA" id="ARBA00023211"/>
    </source>
</evidence>
<keyword evidence="7" id="KW-0464">Manganese</keyword>
<evidence type="ECO:0000313" key="10">
    <source>
        <dbReference type="Proteomes" id="UP000322000"/>
    </source>
</evidence>
<dbReference type="InterPro" id="IPR015797">
    <property type="entry name" value="NUDIX_hydrolase-like_dom_sf"/>
</dbReference>
<evidence type="ECO:0000256" key="8">
    <source>
        <dbReference type="RuleBase" id="RU003476"/>
    </source>
</evidence>
<dbReference type="InterPro" id="IPR042970">
    <property type="entry name" value="NUDT18_NUDIX"/>
</dbReference>
<reference evidence="11" key="1">
    <citation type="submission" date="2025-08" db="UniProtKB">
        <authorList>
            <consortium name="RefSeq"/>
        </authorList>
    </citation>
    <scope>IDENTIFICATION</scope>
</reference>
<accession>A0A7E5W0C6</accession>
<feature type="domain" description="Nudix hydrolase" evidence="9">
    <location>
        <begin position="59"/>
        <end position="184"/>
    </location>
</feature>
<dbReference type="Gene3D" id="3.90.79.10">
    <property type="entry name" value="Nucleoside Triphosphate Pyrophosphohydrolase"/>
    <property type="match status" value="1"/>
</dbReference>
<dbReference type="GeneID" id="113498300"/>
<name>A0A7E5W0C6_TRINI</name>
<dbReference type="InterPro" id="IPR020476">
    <property type="entry name" value="Nudix_hydrolase"/>
</dbReference>
<dbReference type="Proteomes" id="UP000322000">
    <property type="component" value="Chromosome 10"/>
</dbReference>
<dbReference type="FunCoup" id="A0A7E5W0C6">
    <property type="interactions" value="701"/>
</dbReference>
<keyword evidence="6" id="KW-0460">Magnesium</keyword>
<comment type="cofactor">
    <cofactor evidence="1">
        <name>Mn(2+)</name>
        <dbReference type="ChEBI" id="CHEBI:29035"/>
    </cofactor>
</comment>
<dbReference type="PROSITE" id="PS51462">
    <property type="entry name" value="NUDIX"/>
    <property type="match status" value="1"/>
</dbReference>
<dbReference type="CDD" id="cd04671">
    <property type="entry name" value="NUDIX_8DGDPP_Nudt18"/>
    <property type="match status" value="1"/>
</dbReference>
<evidence type="ECO:0000256" key="4">
    <source>
        <dbReference type="ARBA" id="ARBA00022723"/>
    </source>
</evidence>
<keyword evidence="10" id="KW-1185">Reference proteome</keyword>
<evidence type="ECO:0000256" key="1">
    <source>
        <dbReference type="ARBA" id="ARBA00001936"/>
    </source>
</evidence>
<proteinExistence type="inferred from homology"/>
<keyword evidence="4" id="KW-0479">Metal-binding</keyword>
<dbReference type="AlphaFoldDB" id="A0A7E5W0C6"/>
<comment type="similarity">
    <text evidence="3 8">Belongs to the Nudix hydrolase family.</text>
</comment>
<comment type="cofactor">
    <cofactor evidence="2">
        <name>Mg(2+)</name>
        <dbReference type="ChEBI" id="CHEBI:18420"/>
    </cofactor>
</comment>
<organism evidence="10 11">
    <name type="scientific">Trichoplusia ni</name>
    <name type="common">Cabbage looper</name>
    <dbReference type="NCBI Taxonomy" id="7111"/>
    <lineage>
        <taxon>Eukaryota</taxon>
        <taxon>Metazoa</taxon>
        <taxon>Ecdysozoa</taxon>
        <taxon>Arthropoda</taxon>
        <taxon>Hexapoda</taxon>
        <taxon>Insecta</taxon>
        <taxon>Pterygota</taxon>
        <taxon>Neoptera</taxon>
        <taxon>Endopterygota</taxon>
        <taxon>Lepidoptera</taxon>
        <taxon>Glossata</taxon>
        <taxon>Ditrysia</taxon>
        <taxon>Noctuoidea</taxon>
        <taxon>Noctuidae</taxon>
        <taxon>Plusiinae</taxon>
        <taxon>Trichoplusia</taxon>
    </lineage>
</organism>
<evidence type="ECO:0000256" key="6">
    <source>
        <dbReference type="ARBA" id="ARBA00022842"/>
    </source>
</evidence>